<feature type="transmembrane region" description="Helical" evidence="1">
    <location>
        <begin position="112"/>
        <end position="131"/>
    </location>
</feature>
<protein>
    <submittedName>
        <fullName evidence="2">Uncharacterized protein</fullName>
    </submittedName>
</protein>
<keyword evidence="1" id="KW-0812">Transmembrane</keyword>
<dbReference type="AlphaFoldDB" id="A0A9P8NTP7"/>
<organism evidence="2 3">
    <name type="scientific">Ogataea polymorpha</name>
    <dbReference type="NCBI Taxonomy" id="460523"/>
    <lineage>
        <taxon>Eukaryota</taxon>
        <taxon>Fungi</taxon>
        <taxon>Dikarya</taxon>
        <taxon>Ascomycota</taxon>
        <taxon>Saccharomycotina</taxon>
        <taxon>Pichiomycetes</taxon>
        <taxon>Pichiales</taxon>
        <taxon>Pichiaceae</taxon>
        <taxon>Ogataea</taxon>
    </lineage>
</organism>
<accession>A0A9P8NTP7</accession>
<keyword evidence="1" id="KW-1133">Transmembrane helix</keyword>
<name>A0A9P8NTP7_9ASCO</name>
<gene>
    <name evidence="2" type="ORF">OGATHE_005595</name>
</gene>
<reference evidence="2" key="2">
    <citation type="submission" date="2021-01" db="EMBL/GenBank/DDBJ databases">
        <authorList>
            <person name="Schikora-Tamarit M.A."/>
        </authorList>
    </citation>
    <scope>NUCLEOTIDE SEQUENCE</scope>
    <source>
        <strain evidence="2">NCAIM Y.01608</strain>
    </source>
</reference>
<dbReference type="Proteomes" id="UP000788993">
    <property type="component" value="Unassembled WGS sequence"/>
</dbReference>
<evidence type="ECO:0000256" key="1">
    <source>
        <dbReference type="SAM" id="Phobius"/>
    </source>
</evidence>
<proteinExistence type="predicted"/>
<keyword evidence="3" id="KW-1185">Reference proteome</keyword>
<reference evidence="2" key="1">
    <citation type="journal article" date="2021" name="Open Biol.">
        <title>Shared evolutionary footprints suggest mitochondrial oxidative damage underlies multiple complex I losses in fungi.</title>
        <authorList>
            <person name="Schikora-Tamarit M.A."/>
            <person name="Marcet-Houben M."/>
            <person name="Nosek J."/>
            <person name="Gabaldon T."/>
        </authorList>
    </citation>
    <scope>NUCLEOTIDE SEQUENCE</scope>
    <source>
        <strain evidence="2">NCAIM Y.01608</strain>
    </source>
</reference>
<feature type="transmembrane region" description="Helical" evidence="1">
    <location>
        <begin position="71"/>
        <end position="91"/>
    </location>
</feature>
<keyword evidence="1" id="KW-0472">Membrane</keyword>
<dbReference type="EMBL" id="JAEUBD010001504">
    <property type="protein sequence ID" value="KAH3659550.1"/>
    <property type="molecule type" value="Genomic_DNA"/>
</dbReference>
<evidence type="ECO:0000313" key="2">
    <source>
        <dbReference type="EMBL" id="KAH3659550.1"/>
    </source>
</evidence>
<evidence type="ECO:0000313" key="3">
    <source>
        <dbReference type="Proteomes" id="UP000788993"/>
    </source>
</evidence>
<comment type="caution">
    <text evidence="2">The sequence shown here is derived from an EMBL/GenBank/DDBJ whole genome shotgun (WGS) entry which is preliminary data.</text>
</comment>
<sequence length="165" mass="17927">MSSDSGTLMLSEVVDEVNTSVSRDDADRYREPDSDWSIEIIGTESVTWTSKFLDLITSIPLMAFSTTSPTLVHSFSVIAFTLPLIWMMLEAQLAMKMLCCMSPSMVMMSDSFSKLATIHLLSTSSFFGGFFSLGDFSLRLAGFFGGTGTVFLAGTADDARSSGFL</sequence>